<dbReference type="EMBL" id="CAADFX010000043">
    <property type="protein sequence ID" value="VFK56237.1"/>
    <property type="molecule type" value="Genomic_DNA"/>
</dbReference>
<evidence type="ECO:0000313" key="2">
    <source>
        <dbReference type="EMBL" id="VFK56237.1"/>
    </source>
</evidence>
<reference evidence="3" key="1">
    <citation type="submission" date="2019-02" db="EMBL/GenBank/DDBJ databases">
        <authorList>
            <person name="Gruber-Vodicka R. H."/>
            <person name="Seah K. B. B."/>
        </authorList>
    </citation>
    <scope>NUCLEOTIDE SEQUENCE</scope>
    <source>
        <strain evidence="2">BECK_BY1</strain>
        <strain evidence="3">BECK_BY2</strain>
        <strain evidence="1">BECK_BY3</strain>
    </source>
</reference>
<organism evidence="3">
    <name type="scientific">Candidatus Kentrum sp. TUN</name>
    <dbReference type="NCBI Taxonomy" id="2126343"/>
    <lineage>
        <taxon>Bacteria</taxon>
        <taxon>Pseudomonadati</taxon>
        <taxon>Pseudomonadota</taxon>
        <taxon>Gammaproteobacteria</taxon>
        <taxon>Candidatus Kentrum</taxon>
    </lineage>
</organism>
<evidence type="ECO:0000313" key="3">
    <source>
        <dbReference type="EMBL" id="VFK65484.1"/>
    </source>
</evidence>
<dbReference type="AlphaFoldDB" id="A0A451AHK8"/>
<evidence type="ECO:0000313" key="1">
    <source>
        <dbReference type="EMBL" id="VFK55742.1"/>
    </source>
</evidence>
<sequence>MSYQYENHKRALVIGAGSGRDIASAILIAEELREQGIEFDIAGFLTPFAVHTFAGEMEHPVNRLELPSKKYLFGAQEISGFYFEPELPGLFEEFSIDVGNIYLLSLHYGTERLRQDLAQLIEKNNYDLILAVDIGGDILTTKQLLPELLNPIVDLACLEVLATCDTDIDMHLIEIAPGADGEFGPDNLRILLNRHKVLRQERIDRNSNGYRRYRTLNEEIGVRTSSQSNTFRLIDEINGSEIKGPIQQKIMKYFGKLDRVEKCSFDITLDAELMRSIYYYDLREVYERNGLTYRFDNVLDSHKKIRQLGALSTEVDLTYLPTETPDNAKRAFTATLGEQLPPDVRTELIVNSLIFVKATENVERILVSEQDRELVEKYIKVGVEIDYI</sequence>
<dbReference type="Pfam" id="PF06626">
    <property type="entry name" value="DUF1152"/>
    <property type="match status" value="1"/>
</dbReference>
<proteinExistence type="predicted"/>
<accession>A0A451AHK8</accession>
<gene>
    <name evidence="2" type="ORF">BECKTUN1418D_GA0071000_10432</name>
    <name evidence="3" type="ORF">BECKTUN1418E_GA0071001_11083</name>
    <name evidence="1" type="ORF">BECKTUN1418F_GA0071002_10738</name>
</gene>
<protein>
    <submittedName>
        <fullName evidence="3">Uncharacterized protein</fullName>
    </submittedName>
</protein>
<dbReference type="InterPro" id="IPR010581">
    <property type="entry name" value="DUF1152"/>
</dbReference>
<dbReference type="EMBL" id="CAADFY010000073">
    <property type="protein sequence ID" value="VFK55742.1"/>
    <property type="molecule type" value="Genomic_DNA"/>
</dbReference>
<name>A0A451AHK8_9GAMM</name>
<dbReference type="EMBL" id="CAADFV010000108">
    <property type="protein sequence ID" value="VFK65484.1"/>
    <property type="molecule type" value="Genomic_DNA"/>
</dbReference>